<name>A0A1H2TYV3_9RHOB</name>
<evidence type="ECO:0000313" key="2">
    <source>
        <dbReference type="EMBL" id="SDW48948.1"/>
    </source>
</evidence>
<evidence type="ECO:0000313" key="3">
    <source>
        <dbReference type="Proteomes" id="UP000183076"/>
    </source>
</evidence>
<dbReference type="Proteomes" id="UP000183076">
    <property type="component" value="Unassembled WGS sequence"/>
</dbReference>
<proteinExistence type="predicted"/>
<dbReference type="GeneID" id="94021943"/>
<dbReference type="EMBL" id="FNNB01000002">
    <property type="protein sequence ID" value="SDW48948.1"/>
    <property type="molecule type" value="Genomic_DNA"/>
</dbReference>
<feature type="domain" description="HTH cro/C1-type" evidence="1">
    <location>
        <begin position="24"/>
        <end position="68"/>
    </location>
</feature>
<dbReference type="InterPro" id="IPR010982">
    <property type="entry name" value="Lambda_DNA-bd_dom_sf"/>
</dbReference>
<dbReference type="SMART" id="SM00530">
    <property type="entry name" value="HTH_XRE"/>
    <property type="match status" value="1"/>
</dbReference>
<dbReference type="Gene3D" id="1.10.260.40">
    <property type="entry name" value="lambda repressor-like DNA-binding domains"/>
    <property type="match status" value="1"/>
</dbReference>
<organism evidence="2 3">
    <name type="scientific">Sulfitobacter pontiacus</name>
    <dbReference type="NCBI Taxonomy" id="60137"/>
    <lineage>
        <taxon>Bacteria</taxon>
        <taxon>Pseudomonadati</taxon>
        <taxon>Pseudomonadota</taxon>
        <taxon>Alphaproteobacteria</taxon>
        <taxon>Rhodobacterales</taxon>
        <taxon>Roseobacteraceae</taxon>
        <taxon>Sulfitobacter</taxon>
    </lineage>
</organism>
<dbReference type="GO" id="GO:0003677">
    <property type="term" value="F:DNA binding"/>
    <property type="evidence" value="ECO:0007669"/>
    <property type="project" value="InterPro"/>
</dbReference>
<dbReference type="AlphaFoldDB" id="A0A1H2TYV3"/>
<dbReference type="InterPro" id="IPR001387">
    <property type="entry name" value="Cro/C1-type_HTH"/>
</dbReference>
<sequence length="260" mass="29735">MTNPADIRTIFGSNLKKLSVGYPSITYLAQELGINRTQFNRYLSGESFPRPDILDRMCKFFDVDARVLLEPLEEIEKIEPSPPDFMGDFIVSGALDLPEATFPSGFYRFSRRSFLYPEKFALGLVMVFRSGRHTYLRGYEAPHAMRIQSLPTHSELREYRGVVLQQEEGIAIIASRRGAMTSSFNYLGRIASFNNNFWVGYITRTVPENSIGLRATRLVYEYLPQTPSAVLQAARLKGLCEPSDLEPFHRHLLRTEFAFE</sequence>
<dbReference type="PROSITE" id="PS50943">
    <property type="entry name" value="HTH_CROC1"/>
    <property type="match status" value="1"/>
</dbReference>
<gene>
    <name evidence="2" type="ORF">SAMN04488041_102337</name>
</gene>
<protein>
    <recommendedName>
        <fullName evidence="1">HTH cro/C1-type domain-containing protein</fullName>
    </recommendedName>
</protein>
<dbReference type="SUPFAM" id="SSF47413">
    <property type="entry name" value="lambda repressor-like DNA-binding domains"/>
    <property type="match status" value="1"/>
</dbReference>
<evidence type="ECO:0000259" key="1">
    <source>
        <dbReference type="PROSITE" id="PS50943"/>
    </source>
</evidence>
<dbReference type="CDD" id="cd00093">
    <property type="entry name" value="HTH_XRE"/>
    <property type="match status" value="1"/>
</dbReference>
<accession>A0A1H2TYV3</accession>
<dbReference type="STRING" id="60137.SAMN04488041_102337"/>
<reference evidence="3" key="1">
    <citation type="submission" date="2016-10" db="EMBL/GenBank/DDBJ databases">
        <authorList>
            <person name="Varghese N."/>
            <person name="Submissions S."/>
        </authorList>
    </citation>
    <scope>NUCLEOTIDE SEQUENCE [LARGE SCALE GENOMIC DNA]</scope>
    <source>
        <strain evidence="3">DSM 10014</strain>
    </source>
</reference>
<dbReference type="RefSeq" id="WP_074634995.1">
    <property type="nucleotide sequence ID" value="NZ_CP160849.1"/>
</dbReference>